<feature type="domain" description="Histidine kinase/HSP90-like ATPase" evidence="1">
    <location>
        <begin position="81"/>
        <end position="128"/>
    </location>
</feature>
<dbReference type="Gene3D" id="3.30.565.10">
    <property type="entry name" value="Histidine kinase-like ATPase, C-terminal domain"/>
    <property type="match status" value="1"/>
</dbReference>
<dbReference type="RefSeq" id="WP_065727467.1">
    <property type="nucleotide sequence ID" value="NZ_CP016428.1"/>
</dbReference>
<dbReference type="STRING" id="1274631.LMTR13_08325"/>
<protein>
    <recommendedName>
        <fullName evidence="1">Histidine kinase/HSP90-like ATPase domain-containing protein</fullName>
    </recommendedName>
</protein>
<organism evidence="2 3">
    <name type="scientific">Bradyrhizobium icense</name>
    <dbReference type="NCBI Taxonomy" id="1274631"/>
    <lineage>
        <taxon>Bacteria</taxon>
        <taxon>Pseudomonadati</taxon>
        <taxon>Pseudomonadota</taxon>
        <taxon>Alphaproteobacteria</taxon>
        <taxon>Hyphomicrobiales</taxon>
        <taxon>Nitrobacteraceae</taxon>
        <taxon>Bradyrhizobium</taxon>
    </lineage>
</organism>
<dbReference type="Proteomes" id="UP000092839">
    <property type="component" value="Chromosome"/>
</dbReference>
<keyword evidence="3" id="KW-1185">Reference proteome</keyword>
<evidence type="ECO:0000313" key="3">
    <source>
        <dbReference type="Proteomes" id="UP000092839"/>
    </source>
</evidence>
<dbReference type="InterPro" id="IPR003594">
    <property type="entry name" value="HATPase_dom"/>
</dbReference>
<dbReference type="SUPFAM" id="SSF55874">
    <property type="entry name" value="ATPase domain of HSP90 chaperone/DNA topoisomerase II/histidine kinase"/>
    <property type="match status" value="1"/>
</dbReference>
<dbReference type="EMBL" id="CP016428">
    <property type="protein sequence ID" value="ANW00181.1"/>
    <property type="molecule type" value="Genomic_DNA"/>
</dbReference>
<evidence type="ECO:0000259" key="1">
    <source>
        <dbReference type="Pfam" id="PF13581"/>
    </source>
</evidence>
<reference evidence="2 3" key="1">
    <citation type="submission" date="2016-07" db="EMBL/GenBank/DDBJ databases">
        <title>Complete genome sequence of Bradyrhizobium icense LMTR 13T, a potential inoculant strain isolated from lima bean (Phaseolus lunatus) in Peru.</title>
        <authorList>
            <person name="Ormeno-Orrillo E."/>
            <person name="Duran D."/>
            <person name="Rogel M.A."/>
            <person name="Rey L."/>
            <person name="Imperial J."/>
            <person name="Ruiz-Argueso T."/>
            <person name="Martinez-Romero E."/>
        </authorList>
    </citation>
    <scope>NUCLEOTIDE SEQUENCE [LARGE SCALE GENOMIC DNA]</scope>
    <source>
        <strain evidence="2 3">LMTR 13</strain>
    </source>
</reference>
<evidence type="ECO:0000313" key="2">
    <source>
        <dbReference type="EMBL" id="ANW00181.1"/>
    </source>
</evidence>
<dbReference type="InterPro" id="IPR036890">
    <property type="entry name" value="HATPase_C_sf"/>
</dbReference>
<proteinExistence type="predicted"/>
<name>A0A1B1UBT0_9BRAD</name>
<dbReference type="Pfam" id="PF13581">
    <property type="entry name" value="HATPase_c_2"/>
    <property type="match status" value="1"/>
</dbReference>
<sequence>MAELQDQYLGHFLIRGRQLPGQVTLKGKDSKFEVFSDHPISLPQEKMRTIRGLPRSGEKITICDAIGADFSTTSINVALPVGLIANELVTNAFKYAFAGRPGGTITLHCLRQDPERYRVVVADDGVGLPERGQWPVPGKIGSLIVQTLHENTKTDLVVETETAAFA</sequence>
<dbReference type="KEGG" id="bic:LMTR13_08325"/>
<accession>A0A1B1UBT0</accession>
<dbReference type="AlphaFoldDB" id="A0A1B1UBT0"/>
<gene>
    <name evidence="2" type="ORF">LMTR13_08325</name>
</gene>